<evidence type="ECO:0000256" key="1">
    <source>
        <dbReference type="SAM" id="MobiDB-lite"/>
    </source>
</evidence>
<gene>
    <name evidence="2" type="ORF">CHS0354_012874</name>
</gene>
<organism evidence="2 3">
    <name type="scientific">Potamilus streckersoni</name>
    <dbReference type="NCBI Taxonomy" id="2493646"/>
    <lineage>
        <taxon>Eukaryota</taxon>
        <taxon>Metazoa</taxon>
        <taxon>Spiralia</taxon>
        <taxon>Lophotrochozoa</taxon>
        <taxon>Mollusca</taxon>
        <taxon>Bivalvia</taxon>
        <taxon>Autobranchia</taxon>
        <taxon>Heteroconchia</taxon>
        <taxon>Palaeoheterodonta</taxon>
        <taxon>Unionida</taxon>
        <taxon>Unionoidea</taxon>
        <taxon>Unionidae</taxon>
        <taxon>Ambleminae</taxon>
        <taxon>Lampsilini</taxon>
        <taxon>Potamilus</taxon>
    </lineage>
</organism>
<reference evidence="2" key="3">
    <citation type="submission" date="2023-05" db="EMBL/GenBank/DDBJ databases">
        <authorList>
            <person name="Smith C.H."/>
        </authorList>
    </citation>
    <scope>NUCLEOTIDE SEQUENCE</scope>
    <source>
        <strain evidence="2">CHS0354</strain>
        <tissue evidence="2">Mantle</tissue>
    </source>
</reference>
<comment type="caution">
    <text evidence="2">The sequence shown here is derived from an EMBL/GenBank/DDBJ whole genome shotgun (WGS) entry which is preliminary data.</text>
</comment>
<name>A0AAE0W324_9BIVA</name>
<evidence type="ECO:0000313" key="2">
    <source>
        <dbReference type="EMBL" id="KAK3599264.1"/>
    </source>
</evidence>
<feature type="non-terminal residue" evidence="2">
    <location>
        <position position="51"/>
    </location>
</feature>
<proteinExistence type="predicted"/>
<evidence type="ECO:0000313" key="3">
    <source>
        <dbReference type="Proteomes" id="UP001195483"/>
    </source>
</evidence>
<dbReference type="Proteomes" id="UP001195483">
    <property type="component" value="Unassembled WGS sequence"/>
</dbReference>
<reference evidence="2" key="2">
    <citation type="journal article" date="2021" name="Genome Biol. Evol.">
        <title>Developing a high-quality reference genome for a parasitic bivalve with doubly uniparental inheritance (Bivalvia: Unionida).</title>
        <authorList>
            <person name="Smith C.H."/>
        </authorList>
    </citation>
    <scope>NUCLEOTIDE SEQUENCE</scope>
    <source>
        <strain evidence="2">CHS0354</strain>
        <tissue evidence="2">Mantle</tissue>
    </source>
</reference>
<keyword evidence="3" id="KW-1185">Reference proteome</keyword>
<dbReference type="EMBL" id="JAEAOA010000772">
    <property type="protein sequence ID" value="KAK3599264.1"/>
    <property type="molecule type" value="Genomic_DNA"/>
</dbReference>
<sequence>MSFKQKDIKDSGVLTLRTKGFRNVWISGPGRKPVSGRRRKEGMTFSLTISE</sequence>
<dbReference type="AlphaFoldDB" id="A0AAE0W324"/>
<reference evidence="2" key="1">
    <citation type="journal article" date="2021" name="Genome Biol. Evol.">
        <title>A High-Quality Reference Genome for a Parasitic Bivalve with Doubly Uniparental Inheritance (Bivalvia: Unionida).</title>
        <authorList>
            <person name="Smith C.H."/>
        </authorList>
    </citation>
    <scope>NUCLEOTIDE SEQUENCE</scope>
    <source>
        <strain evidence="2">CHS0354</strain>
    </source>
</reference>
<feature type="region of interest" description="Disordered" evidence="1">
    <location>
        <begin position="29"/>
        <end position="51"/>
    </location>
</feature>
<protein>
    <submittedName>
        <fullName evidence="2">Uncharacterized protein</fullName>
    </submittedName>
</protein>
<accession>A0AAE0W324</accession>